<keyword evidence="1" id="KW-0812">Transmembrane</keyword>
<dbReference type="OrthoDB" id="6219733at2759"/>
<sequence length="244" mass="26404">MKKRERWEQEEEEAEQRVVIAFQASAAQPFRWTQCAVWTTVLSLLTATFVGLCGLATFHEKPRVIRSTKEELRCYTCDNYASVGSGGRPGAASGLAWMGGKPVLTGQTAQSNTGSMNGGMNAIQASRLCAEKVNRTAMRALITSKSYGLCSGVAFDGCAKIVTKSYRIKPQAGTLILSAVVVSRTCAHIPEGLGIGCFDTVGGAEIRQRICYCRGPFCNGTAKNKAITGWTSLLIILTHWLFNH</sequence>
<reference evidence="5" key="1">
    <citation type="submission" date="2016-06" db="UniProtKB">
        <authorList>
            <consortium name="WormBaseParasite"/>
        </authorList>
    </citation>
    <scope>IDENTIFICATION</scope>
</reference>
<accession>A0A183AEX9</accession>
<dbReference type="WBParaSite" id="ECPE_0000552701-mRNA-1">
    <property type="protein sequence ID" value="ECPE_0000552701-mRNA-1"/>
    <property type="gene ID" value="ECPE_0000552701"/>
</dbReference>
<protein>
    <submittedName>
        <fullName evidence="5">DUF5746 domain-containing protein</fullName>
    </submittedName>
</protein>
<proteinExistence type="predicted"/>
<feature type="transmembrane region" description="Helical" evidence="1">
    <location>
        <begin position="36"/>
        <end position="58"/>
    </location>
</feature>
<evidence type="ECO:0000256" key="1">
    <source>
        <dbReference type="SAM" id="Phobius"/>
    </source>
</evidence>
<organism evidence="5">
    <name type="scientific">Echinostoma caproni</name>
    <dbReference type="NCBI Taxonomy" id="27848"/>
    <lineage>
        <taxon>Eukaryota</taxon>
        <taxon>Metazoa</taxon>
        <taxon>Spiralia</taxon>
        <taxon>Lophotrochozoa</taxon>
        <taxon>Platyhelminthes</taxon>
        <taxon>Trematoda</taxon>
        <taxon>Digenea</taxon>
        <taxon>Plagiorchiida</taxon>
        <taxon>Echinostomata</taxon>
        <taxon>Echinostomatoidea</taxon>
        <taxon>Echinostomatidae</taxon>
        <taxon>Echinostoma</taxon>
    </lineage>
</organism>
<feature type="domain" description="DUF5746" evidence="2">
    <location>
        <begin position="36"/>
        <end position="219"/>
    </location>
</feature>
<dbReference type="Pfam" id="PF19017">
    <property type="entry name" value="DUF5746"/>
    <property type="match status" value="1"/>
</dbReference>
<evidence type="ECO:0000259" key="2">
    <source>
        <dbReference type="Pfam" id="PF19017"/>
    </source>
</evidence>
<keyword evidence="4" id="KW-1185">Reference proteome</keyword>
<keyword evidence="1" id="KW-0472">Membrane</keyword>
<dbReference type="EMBL" id="UZAN01042379">
    <property type="protein sequence ID" value="VDP75736.1"/>
    <property type="molecule type" value="Genomic_DNA"/>
</dbReference>
<keyword evidence="1" id="KW-1133">Transmembrane helix</keyword>
<name>A0A183AEX9_9TREM</name>
<evidence type="ECO:0000313" key="4">
    <source>
        <dbReference type="Proteomes" id="UP000272942"/>
    </source>
</evidence>
<evidence type="ECO:0000313" key="3">
    <source>
        <dbReference type="EMBL" id="VDP75736.1"/>
    </source>
</evidence>
<evidence type="ECO:0000313" key="5">
    <source>
        <dbReference type="WBParaSite" id="ECPE_0000552701-mRNA-1"/>
    </source>
</evidence>
<dbReference type="InterPro" id="IPR043955">
    <property type="entry name" value="DUF5746"/>
</dbReference>
<dbReference type="AlphaFoldDB" id="A0A183AEX9"/>
<dbReference type="Proteomes" id="UP000272942">
    <property type="component" value="Unassembled WGS sequence"/>
</dbReference>
<reference evidence="3 4" key="2">
    <citation type="submission" date="2018-11" db="EMBL/GenBank/DDBJ databases">
        <authorList>
            <consortium name="Pathogen Informatics"/>
        </authorList>
    </citation>
    <scope>NUCLEOTIDE SEQUENCE [LARGE SCALE GENOMIC DNA]</scope>
    <source>
        <strain evidence="3 4">Egypt</strain>
    </source>
</reference>
<gene>
    <name evidence="3" type="ORF">ECPE_LOCUS5514</name>
</gene>